<evidence type="ECO:0000313" key="6">
    <source>
        <dbReference type="Proteomes" id="UP000245125"/>
    </source>
</evidence>
<feature type="repeat" description="TPR" evidence="3">
    <location>
        <begin position="573"/>
        <end position="606"/>
    </location>
</feature>
<feature type="repeat" description="TPR" evidence="3">
    <location>
        <begin position="132"/>
        <end position="165"/>
    </location>
</feature>
<feature type="repeat" description="TPR" evidence="3">
    <location>
        <begin position="507"/>
        <end position="540"/>
    </location>
</feature>
<keyword evidence="2 3" id="KW-0802">TPR repeat</keyword>
<dbReference type="EMBL" id="OUUY01000001">
    <property type="protein sequence ID" value="SPP99495.1"/>
    <property type="molecule type" value="Genomic_DNA"/>
</dbReference>
<dbReference type="Pfam" id="PF13181">
    <property type="entry name" value="TPR_8"/>
    <property type="match status" value="1"/>
</dbReference>
<evidence type="ECO:0000256" key="1">
    <source>
        <dbReference type="ARBA" id="ARBA00022737"/>
    </source>
</evidence>
<proteinExistence type="predicted"/>
<dbReference type="InterPro" id="IPR019734">
    <property type="entry name" value="TPR_rpt"/>
</dbReference>
<dbReference type="Pfam" id="PF14559">
    <property type="entry name" value="TPR_19"/>
    <property type="match status" value="2"/>
</dbReference>
<dbReference type="Pfam" id="PF07719">
    <property type="entry name" value="TPR_2"/>
    <property type="match status" value="1"/>
</dbReference>
<dbReference type="InterPro" id="IPR051012">
    <property type="entry name" value="CellSynth/LPSAsmb/PSIAsmb"/>
</dbReference>
<feature type="repeat" description="TPR" evidence="3">
    <location>
        <begin position="98"/>
        <end position="131"/>
    </location>
</feature>
<evidence type="ECO:0000313" key="5">
    <source>
        <dbReference type="EMBL" id="SPP99495.1"/>
    </source>
</evidence>
<protein>
    <submittedName>
        <fullName evidence="5">TPR domain lipoprotein</fullName>
    </submittedName>
</protein>
<dbReference type="PANTHER" id="PTHR45586">
    <property type="entry name" value="TPR REPEAT-CONTAINING PROTEIN PA4667"/>
    <property type="match status" value="1"/>
</dbReference>
<feature type="repeat" description="TPR" evidence="3">
    <location>
        <begin position="200"/>
        <end position="233"/>
    </location>
</feature>
<dbReference type="PROSITE" id="PS50005">
    <property type="entry name" value="TPR"/>
    <property type="match status" value="10"/>
</dbReference>
<reference evidence="6" key="1">
    <citation type="submission" date="2018-03" db="EMBL/GenBank/DDBJ databases">
        <authorList>
            <person name="Zecchin S."/>
        </authorList>
    </citation>
    <scope>NUCLEOTIDE SEQUENCE [LARGE SCALE GENOMIC DNA]</scope>
</reference>
<dbReference type="Pfam" id="PF23914">
    <property type="entry name" value="TPR_CcmH_CycH"/>
    <property type="match status" value="1"/>
</dbReference>
<feature type="repeat" description="TPR" evidence="3">
    <location>
        <begin position="64"/>
        <end position="97"/>
    </location>
</feature>
<dbReference type="PANTHER" id="PTHR45586:SF1">
    <property type="entry name" value="LIPOPOLYSACCHARIDE ASSEMBLY PROTEIN B"/>
    <property type="match status" value="1"/>
</dbReference>
<dbReference type="Pfam" id="PF13432">
    <property type="entry name" value="TPR_16"/>
    <property type="match status" value="1"/>
</dbReference>
<accession>A0A2U3QDT7</accession>
<feature type="repeat" description="TPR" evidence="3">
    <location>
        <begin position="707"/>
        <end position="740"/>
    </location>
</feature>
<dbReference type="Gene3D" id="1.25.40.10">
    <property type="entry name" value="Tetratricopeptide repeat domain"/>
    <property type="match status" value="4"/>
</dbReference>
<dbReference type="OrthoDB" id="220004at2"/>
<dbReference type="SMART" id="SM00028">
    <property type="entry name" value="TPR"/>
    <property type="match status" value="22"/>
</dbReference>
<evidence type="ECO:0000256" key="2">
    <source>
        <dbReference type="ARBA" id="ARBA00022803"/>
    </source>
</evidence>
<keyword evidence="1" id="KW-0677">Repeat</keyword>
<feature type="domain" description="Cytochrome c-type biogenesis protein H TPR" evidence="4">
    <location>
        <begin position="124"/>
        <end position="232"/>
    </location>
</feature>
<evidence type="ECO:0000256" key="3">
    <source>
        <dbReference type="PROSITE-ProRule" id="PRU00339"/>
    </source>
</evidence>
<feature type="repeat" description="TPR" evidence="3">
    <location>
        <begin position="844"/>
        <end position="877"/>
    </location>
</feature>
<feature type="repeat" description="TPR" evidence="3">
    <location>
        <begin position="369"/>
        <end position="402"/>
    </location>
</feature>
<feature type="repeat" description="TPR" evidence="3">
    <location>
        <begin position="301"/>
        <end position="334"/>
    </location>
</feature>
<dbReference type="InterPro" id="IPR014266">
    <property type="entry name" value="PEP-CTERM_TPR_PrsT"/>
</dbReference>
<gene>
    <name evidence="5" type="ORF">NBG4_10029</name>
</gene>
<sequence>MIEEDIALFKRLSLLFSIVFLFVGCGNQTKDGLFAEGRKLLDEGKPMRSIVYFKNALEKDQNFTDARFYLGKAYRSAGKYEQAEKEFLKVLKQEPSKKETHLELARVYLKTGKSDDALREGKISLESNPSDADILALLGQVFLQKNDAKEAEEYLQKALSIKSDLAAAKLTLAAVYLQKGDQQGAKSQIEQVIARDNKNTQAYYMRAEIEKKAGDSNAAIASYAKIAEIDPSDANASFMVGMMHLEKGDLKKARAVAEDLKKKFPKFSDSERLLGFIAYQEKKFDDAITSFQTALKTGENPVIYYYLGLSYYNKRQVEQALSQFQRALNLYPSFIQARLMTSVIFLTKKRADDALREAQKVLEADEKNALAHNIAGSAYMAKGMYEEAMVEMNKATESDPNYVNAYLKKGLFEISRGKVREAETELKAAVQIAPNALNTRFLLYSYYVKMKDYEKAVKTLKEGLDGTKKDAPLYNNIAVTLLAKNRSGDAEAIGYLKKAKETDPDYLPSYFSAATYYAGKSQYDKVLSEYEAVLKKDPKNLKALLSMASTFEVTGKNEQAFSYYVKAKETGKPEGFVALSGFYFRKKDHEKAVSVLDEALKTDPKNISAMELKGKIYLADKRYKDALRTFENVERTNLERGTNLIVLTYLAARDYDNAIRKLQERTKTAPQRLDLMNETARIYCLKGDTNKAFDIANTIIKQKPDSAYGYTVLAYVYEQQRELDKAIGALKKGLQVQGDNPQISLKIAELHTRKKEFGLSLKDYEDILKKQQGYVPALFGRATTLELMGKKKEAIKGYSDVLERSENHVLALNNLAFLYADGNGNKAEALKLANKAFGLAPNDGSVIDTLGYALLVNGKINEATKALEKAITLLPDNPSVRYHLALAYRQAGKKDKAKEQVVAALAKSDFSESAQAKKLLQEINGK</sequence>
<keyword evidence="5" id="KW-0449">Lipoprotein</keyword>
<dbReference type="Proteomes" id="UP000245125">
    <property type="component" value="Unassembled WGS sequence"/>
</dbReference>
<dbReference type="InterPro" id="IPR013105">
    <property type="entry name" value="TPR_2"/>
</dbReference>
<dbReference type="InterPro" id="IPR056413">
    <property type="entry name" value="TPR_CcmH_CycH"/>
</dbReference>
<dbReference type="AlphaFoldDB" id="A0A2U3QDT7"/>
<keyword evidence="6" id="KW-1185">Reference proteome</keyword>
<evidence type="ECO:0000259" key="4">
    <source>
        <dbReference type="Pfam" id="PF23914"/>
    </source>
</evidence>
<dbReference type="SUPFAM" id="SSF48452">
    <property type="entry name" value="TPR-like"/>
    <property type="match status" value="4"/>
</dbReference>
<dbReference type="InterPro" id="IPR011990">
    <property type="entry name" value="TPR-like_helical_dom_sf"/>
</dbReference>
<organism evidence="5 6">
    <name type="scientific">Candidatus Sulfobium mesophilum</name>
    <dbReference type="NCBI Taxonomy" id="2016548"/>
    <lineage>
        <taxon>Bacteria</taxon>
        <taxon>Pseudomonadati</taxon>
        <taxon>Nitrospirota</taxon>
        <taxon>Nitrospiria</taxon>
        <taxon>Nitrospirales</taxon>
        <taxon>Nitrospiraceae</taxon>
        <taxon>Candidatus Sulfobium</taxon>
    </lineage>
</organism>
<dbReference type="NCBIfam" id="TIGR02917">
    <property type="entry name" value="PEP_TPR_lipo"/>
    <property type="match status" value="1"/>
</dbReference>
<dbReference type="PROSITE" id="PS50293">
    <property type="entry name" value="TPR_REGION"/>
    <property type="match status" value="2"/>
</dbReference>
<name>A0A2U3QDT7_9BACT</name>